<dbReference type="InParanoid" id="D3BI38"/>
<accession>D3BI38</accession>
<keyword evidence="3" id="KW-1185">Reference proteome</keyword>
<dbReference type="PANTHER" id="PTHR15004">
    <property type="entry name" value="GLUTAMYL-TRNA(GLN) AMIDOTRANSFERASE SUBUNIT C, MITOCHONDRIAL"/>
    <property type="match status" value="1"/>
</dbReference>
<dbReference type="RefSeq" id="XP_020431062.1">
    <property type="nucleotide sequence ID" value="XM_020579223.1"/>
</dbReference>
<dbReference type="SUPFAM" id="SSF141000">
    <property type="entry name" value="Glu-tRNAGln amidotransferase C subunit"/>
    <property type="match status" value="1"/>
</dbReference>
<dbReference type="AlphaFoldDB" id="D3BI38"/>
<evidence type="ECO:0000313" key="2">
    <source>
        <dbReference type="EMBL" id="EFA78938.1"/>
    </source>
</evidence>
<dbReference type="PANTHER" id="PTHR15004:SF0">
    <property type="entry name" value="GLUTAMYL-TRNA(GLN) AMIDOTRANSFERASE SUBUNIT C, MITOCHONDRIAL"/>
    <property type="match status" value="1"/>
</dbReference>
<feature type="region of interest" description="Disordered" evidence="1">
    <location>
        <begin position="163"/>
        <end position="191"/>
    </location>
</feature>
<proteinExistence type="predicted"/>
<dbReference type="GO" id="GO:0070681">
    <property type="term" value="P:glutaminyl-tRNAGln biosynthesis via transamidation"/>
    <property type="evidence" value="ECO:0007669"/>
    <property type="project" value="TreeGrafter"/>
</dbReference>
<dbReference type="InterPro" id="IPR003837">
    <property type="entry name" value="GatC"/>
</dbReference>
<dbReference type="EMBL" id="ADBJ01000037">
    <property type="protein sequence ID" value="EFA78938.1"/>
    <property type="molecule type" value="Genomic_DNA"/>
</dbReference>
<dbReference type="GO" id="GO:0006450">
    <property type="term" value="P:regulation of translational fidelity"/>
    <property type="evidence" value="ECO:0007669"/>
    <property type="project" value="InterPro"/>
</dbReference>
<sequence>MIRIVGVGCQTNKLISTLNRSTTTFNLYKRYSTNNVNSIDWNKRWSVVELLESKQKSHSIPVEKLRHLASLSMLEIKEEDVDRYCQQLGGVLQAVDAMQQVDTNNVLPLRTLLEDQSLLLRKETTVTPAEQQSTTTTISSQNQKQQINNILQHSSHTLSNFYKVPHRGQTSSSESKSNKKVISDQDEIEEE</sequence>
<dbReference type="InterPro" id="IPR036113">
    <property type="entry name" value="Asp/Glu-ADT_sf_sub_c"/>
</dbReference>
<dbReference type="GeneID" id="31363886"/>
<dbReference type="FunCoup" id="D3BI38">
    <property type="interactions" value="42"/>
</dbReference>
<dbReference type="OMA" id="HEHILDH"/>
<dbReference type="GO" id="GO:0005739">
    <property type="term" value="C:mitochondrion"/>
    <property type="evidence" value="ECO:0007669"/>
    <property type="project" value="TreeGrafter"/>
</dbReference>
<dbReference type="Proteomes" id="UP000001396">
    <property type="component" value="Unassembled WGS sequence"/>
</dbReference>
<dbReference type="GO" id="GO:0030956">
    <property type="term" value="C:glutamyl-tRNA(Gln) amidotransferase complex"/>
    <property type="evidence" value="ECO:0007669"/>
    <property type="project" value="TreeGrafter"/>
</dbReference>
<evidence type="ECO:0000313" key="3">
    <source>
        <dbReference type="Proteomes" id="UP000001396"/>
    </source>
</evidence>
<reference evidence="2 3" key="1">
    <citation type="journal article" date="2011" name="Genome Res.">
        <title>Phylogeny-wide analysis of social amoeba genomes highlights ancient origins for complex intercellular communication.</title>
        <authorList>
            <person name="Heidel A.J."/>
            <person name="Lawal H.M."/>
            <person name="Felder M."/>
            <person name="Schilde C."/>
            <person name="Helps N.R."/>
            <person name="Tunggal B."/>
            <person name="Rivero F."/>
            <person name="John U."/>
            <person name="Schleicher M."/>
            <person name="Eichinger L."/>
            <person name="Platzer M."/>
            <person name="Noegel A.A."/>
            <person name="Schaap P."/>
            <person name="Gloeckner G."/>
        </authorList>
    </citation>
    <scope>NUCLEOTIDE SEQUENCE [LARGE SCALE GENOMIC DNA]</scope>
    <source>
        <strain evidence="3">ATCC 26659 / Pp 5 / PN500</strain>
    </source>
</reference>
<name>D3BI38_HETP5</name>
<evidence type="ECO:0000256" key="1">
    <source>
        <dbReference type="SAM" id="MobiDB-lite"/>
    </source>
</evidence>
<organism evidence="2 3">
    <name type="scientific">Heterostelium pallidum (strain ATCC 26659 / Pp 5 / PN500)</name>
    <name type="common">Cellular slime mold</name>
    <name type="synonym">Polysphondylium pallidum</name>
    <dbReference type="NCBI Taxonomy" id="670386"/>
    <lineage>
        <taxon>Eukaryota</taxon>
        <taxon>Amoebozoa</taxon>
        <taxon>Evosea</taxon>
        <taxon>Eumycetozoa</taxon>
        <taxon>Dictyostelia</taxon>
        <taxon>Acytosteliales</taxon>
        <taxon>Acytosteliaceae</taxon>
        <taxon>Heterostelium</taxon>
    </lineage>
</organism>
<protein>
    <submittedName>
        <fullName evidence="2">Glutamyl-tRNA amidotransferase C subunit</fullName>
    </submittedName>
</protein>
<dbReference type="Pfam" id="PF02686">
    <property type="entry name" value="GatC"/>
    <property type="match status" value="1"/>
</dbReference>
<dbReference type="Gene3D" id="1.10.20.60">
    <property type="entry name" value="Glu-tRNAGln amidotransferase C subunit, N-terminal domain"/>
    <property type="match status" value="1"/>
</dbReference>
<dbReference type="GO" id="GO:0016740">
    <property type="term" value="F:transferase activity"/>
    <property type="evidence" value="ECO:0007669"/>
    <property type="project" value="UniProtKB-KW"/>
</dbReference>
<comment type="caution">
    <text evidence="2">The sequence shown here is derived from an EMBL/GenBank/DDBJ whole genome shotgun (WGS) entry which is preliminary data.</text>
</comment>
<keyword evidence="2" id="KW-0808">Transferase</keyword>
<dbReference type="GO" id="GO:0032543">
    <property type="term" value="P:mitochondrial translation"/>
    <property type="evidence" value="ECO:0007669"/>
    <property type="project" value="TreeGrafter"/>
</dbReference>
<gene>
    <name evidence="2" type="primary">gatC</name>
    <name evidence="2" type="ORF">PPL_08406</name>
</gene>